<dbReference type="Pfam" id="PF00912">
    <property type="entry name" value="Transgly"/>
    <property type="match status" value="1"/>
</dbReference>
<accession>A0ABU2K900</accession>
<feature type="domain" description="Glycosyl transferase family 51" evidence="12">
    <location>
        <begin position="174"/>
        <end position="318"/>
    </location>
</feature>
<keyword evidence="3" id="KW-0328">Glycosyltransferase</keyword>
<evidence type="ECO:0000256" key="8">
    <source>
        <dbReference type="ARBA" id="ARBA00022989"/>
    </source>
</evidence>
<evidence type="ECO:0000256" key="10">
    <source>
        <dbReference type="ARBA" id="ARBA00023316"/>
    </source>
</evidence>
<evidence type="ECO:0000256" key="11">
    <source>
        <dbReference type="SAM" id="MobiDB-lite"/>
    </source>
</evidence>
<keyword evidence="9" id="KW-0472">Membrane</keyword>
<proteinExistence type="predicted"/>
<keyword evidence="6" id="KW-0133">Cell shape</keyword>
<evidence type="ECO:0000256" key="2">
    <source>
        <dbReference type="ARBA" id="ARBA00022519"/>
    </source>
</evidence>
<evidence type="ECO:0000256" key="3">
    <source>
        <dbReference type="ARBA" id="ARBA00022676"/>
    </source>
</evidence>
<keyword evidence="4" id="KW-0808">Transferase</keyword>
<sequence>MGSYEPDPPPTRRFRRGPAGPGPSGYAPPPEDDRYDGYVPSEHDRYDEYGRPVRRPRFDRPPPSGNDWYGAPPAGDRYGAPPAAARYGTPPARPFPPVRPFPPDRPFPPEGTAPEAGRRGRPARTGRPRRRILRRVARLLVVLAVVQALVVLSLRWVDPPTTAFMSANPDGAIQQSVPVEHVSRTFLAAVIAHEDAALPTRSGAFEWSDLWDRAQAHLAGEDDPSGSTIPQQVTKNLFLNQELSAFRKGVEALMSVEVAALIDDRRMLELYVNYAQFGPTLYGVCAASWYYFDVAPRDLSQAQAVRIVGLLPSPGHVQRAPGGGMDFEVDDGMGWLSRSHVLNAEARVPRHLDRLGTQPVEDIGITGSASDQEPSGDDCTTRPDEIAELIAAEGTG</sequence>
<dbReference type="InterPro" id="IPR023346">
    <property type="entry name" value="Lysozyme-like_dom_sf"/>
</dbReference>
<evidence type="ECO:0000256" key="9">
    <source>
        <dbReference type="ARBA" id="ARBA00023136"/>
    </source>
</evidence>
<dbReference type="RefSeq" id="WP_311345487.1">
    <property type="nucleotide sequence ID" value="NZ_JAVREI010000007.1"/>
</dbReference>
<keyword evidence="5" id="KW-0812">Transmembrane</keyword>
<feature type="compositionally biased region" description="Basic and acidic residues" evidence="11">
    <location>
        <begin position="31"/>
        <end position="60"/>
    </location>
</feature>
<name>A0ABU2K900_9ACTN</name>
<keyword evidence="2" id="KW-0997">Cell inner membrane</keyword>
<evidence type="ECO:0000313" key="14">
    <source>
        <dbReference type="Proteomes" id="UP001183222"/>
    </source>
</evidence>
<evidence type="ECO:0000256" key="4">
    <source>
        <dbReference type="ARBA" id="ARBA00022679"/>
    </source>
</evidence>
<evidence type="ECO:0000256" key="6">
    <source>
        <dbReference type="ARBA" id="ARBA00022960"/>
    </source>
</evidence>
<dbReference type="InterPro" id="IPR036950">
    <property type="entry name" value="PBP_transglycosylase"/>
</dbReference>
<evidence type="ECO:0000313" key="13">
    <source>
        <dbReference type="EMBL" id="MDT0276672.1"/>
    </source>
</evidence>
<keyword evidence="7" id="KW-0573">Peptidoglycan synthesis</keyword>
<gene>
    <name evidence="13" type="ORF">RM425_12245</name>
</gene>
<feature type="compositionally biased region" description="Pro residues" evidence="11">
    <location>
        <begin position="91"/>
        <end position="111"/>
    </location>
</feature>
<reference evidence="14" key="1">
    <citation type="submission" date="2023-07" db="EMBL/GenBank/DDBJ databases">
        <title>30 novel species of actinomycetes from the DSMZ collection.</title>
        <authorList>
            <person name="Nouioui I."/>
        </authorList>
    </citation>
    <scope>NUCLEOTIDE SEQUENCE [LARGE SCALE GENOMIC DNA]</scope>
    <source>
        <strain evidence="14">DSM 46792</strain>
    </source>
</reference>
<dbReference type="EMBL" id="JAVREI010000007">
    <property type="protein sequence ID" value="MDT0276672.1"/>
    <property type="molecule type" value="Genomic_DNA"/>
</dbReference>
<dbReference type="PANTHER" id="PTHR30400:SF0">
    <property type="entry name" value="BIOSYNTHETIC PEPTIDOGLYCAN TRANSGLYCOSYLASE"/>
    <property type="match status" value="1"/>
</dbReference>
<dbReference type="SUPFAM" id="SSF53955">
    <property type="entry name" value="Lysozyme-like"/>
    <property type="match status" value="1"/>
</dbReference>
<feature type="compositionally biased region" description="Pro residues" evidence="11">
    <location>
        <begin position="1"/>
        <end position="11"/>
    </location>
</feature>
<dbReference type="Gene3D" id="1.10.3810.10">
    <property type="entry name" value="Biosynthetic peptidoglycan transglycosylase-like"/>
    <property type="match status" value="1"/>
</dbReference>
<protein>
    <submittedName>
        <fullName evidence="13">Transglycosylase domain-containing protein</fullName>
    </submittedName>
</protein>
<keyword evidence="8" id="KW-1133">Transmembrane helix</keyword>
<keyword evidence="10" id="KW-0961">Cell wall biogenesis/degradation</keyword>
<keyword evidence="14" id="KW-1185">Reference proteome</keyword>
<evidence type="ECO:0000256" key="1">
    <source>
        <dbReference type="ARBA" id="ARBA00022475"/>
    </source>
</evidence>
<keyword evidence="1" id="KW-1003">Cell membrane</keyword>
<organism evidence="13 14">
    <name type="scientific">Blastococcus goldschmidtiae</name>
    <dbReference type="NCBI Taxonomy" id="3075546"/>
    <lineage>
        <taxon>Bacteria</taxon>
        <taxon>Bacillati</taxon>
        <taxon>Actinomycetota</taxon>
        <taxon>Actinomycetes</taxon>
        <taxon>Geodermatophilales</taxon>
        <taxon>Geodermatophilaceae</taxon>
        <taxon>Blastococcus</taxon>
    </lineage>
</organism>
<comment type="caution">
    <text evidence="13">The sequence shown here is derived from an EMBL/GenBank/DDBJ whole genome shotgun (WGS) entry which is preliminary data.</text>
</comment>
<dbReference type="InterPro" id="IPR011812">
    <property type="entry name" value="Pep_trsgly"/>
</dbReference>
<feature type="region of interest" description="Disordered" evidence="11">
    <location>
        <begin position="360"/>
        <end position="381"/>
    </location>
</feature>
<dbReference type="Proteomes" id="UP001183222">
    <property type="component" value="Unassembled WGS sequence"/>
</dbReference>
<evidence type="ECO:0000259" key="12">
    <source>
        <dbReference type="Pfam" id="PF00912"/>
    </source>
</evidence>
<feature type="region of interest" description="Disordered" evidence="11">
    <location>
        <begin position="1"/>
        <end position="127"/>
    </location>
</feature>
<dbReference type="PANTHER" id="PTHR30400">
    <property type="entry name" value="MONOFUNCTIONAL BIOSYNTHETIC PEPTIDOGLYCAN TRANSGLYCOSYLASE"/>
    <property type="match status" value="1"/>
</dbReference>
<dbReference type="InterPro" id="IPR001264">
    <property type="entry name" value="Glyco_trans_51"/>
</dbReference>
<evidence type="ECO:0000256" key="5">
    <source>
        <dbReference type="ARBA" id="ARBA00022692"/>
    </source>
</evidence>
<evidence type="ECO:0000256" key="7">
    <source>
        <dbReference type="ARBA" id="ARBA00022984"/>
    </source>
</evidence>